<accession>A0AAD9YZ27</accession>
<feature type="region of interest" description="Disordered" evidence="1">
    <location>
        <begin position="309"/>
        <end position="368"/>
    </location>
</feature>
<feature type="compositionally biased region" description="Polar residues" evidence="1">
    <location>
        <begin position="1"/>
        <end position="14"/>
    </location>
</feature>
<feature type="compositionally biased region" description="Polar residues" evidence="1">
    <location>
        <begin position="315"/>
        <end position="326"/>
    </location>
</feature>
<keyword evidence="3" id="KW-1185">Reference proteome</keyword>
<feature type="compositionally biased region" description="Polar residues" evidence="1">
    <location>
        <begin position="161"/>
        <end position="171"/>
    </location>
</feature>
<dbReference type="Proteomes" id="UP001276659">
    <property type="component" value="Unassembled WGS sequence"/>
</dbReference>
<feature type="compositionally biased region" description="Polar residues" evidence="1">
    <location>
        <begin position="527"/>
        <end position="537"/>
    </location>
</feature>
<feature type="region of interest" description="Disordered" evidence="1">
    <location>
        <begin position="146"/>
        <end position="247"/>
    </location>
</feature>
<feature type="compositionally biased region" description="Basic and acidic residues" evidence="1">
    <location>
        <begin position="197"/>
        <end position="206"/>
    </location>
</feature>
<feature type="compositionally biased region" description="Basic and acidic residues" evidence="1">
    <location>
        <begin position="433"/>
        <end position="447"/>
    </location>
</feature>
<comment type="caution">
    <text evidence="2">The sequence shown here is derived from an EMBL/GenBank/DDBJ whole genome shotgun (WGS) entry which is preliminary data.</text>
</comment>
<feature type="compositionally biased region" description="Basic and acidic residues" evidence="1">
    <location>
        <begin position="84"/>
        <end position="96"/>
    </location>
</feature>
<feature type="region of interest" description="Disordered" evidence="1">
    <location>
        <begin position="598"/>
        <end position="737"/>
    </location>
</feature>
<feature type="compositionally biased region" description="Basic and acidic residues" evidence="1">
    <location>
        <begin position="815"/>
        <end position="826"/>
    </location>
</feature>
<feature type="compositionally biased region" description="Acidic residues" evidence="1">
    <location>
        <begin position="699"/>
        <end position="709"/>
    </location>
</feature>
<reference evidence="2" key="1">
    <citation type="submission" date="2022-11" db="EMBL/GenBank/DDBJ databases">
        <title>Chromosomal genome sequence assembly and mating type (MAT) locus characterization of the leprose asexual lichenized fungus Lepraria neglecta (Nyl.) Erichsen.</title>
        <authorList>
            <person name="Allen J.L."/>
            <person name="Pfeffer B."/>
        </authorList>
    </citation>
    <scope>NUCLEOTIDE SEQUENCE</scope>
    <source>
        <strain evidence="2">Allen 5258</strain>
    </source>
</reference>
<evidence type="ECO:0000313" key="3">
    <source>
        <dbReference type="Proteomes" id="UP001276659"/>
    </source>
</evidence>
<evidence type="ECO:0000313" key="2">
    <source>
        <dbReference type="EMBL" id="KAK3168620.1"/>
    </source>
</evidence>
<name>A0AAD9YZ27_9LECA</name>
<feature type="compositionally biased region" description="Basic and acidic residues" evidence="1">
    <location>
        <begin position="458"/>
        <end position="485"/>
    </location>
</feature>
<feature type="compositionally biased region" description="Basic and acidic residues" evidence="1">
    <location>
        <begin position="510"/>
        <end position="524"/>
    </location>
</feature>
<gene>
    <name evidence="2" type="ORF">OEA41_005068</name>
</gene>
<protein>
    <submittedName>
        <fullName evidence="2">Uncharacterized protein</fullName>
    </submittedName>
</protein>
<feature type="region of interest" description="Disordered" evidence="1">
    <location>
        <begin position="381"/>
        <end position="538"/>
    </location>
</feature>
<proteinExistence type="predicted"/>
<organism evidence="2 3">
    <name type="scientific">Lepraria neglecta</name>
    <dbReference type="NCBI Taxonomy" id="209136"/>
    <lineage>
        <taxon>Eukaryota</taxon>
        <taxon>Fungi</taxon>
        <taxon>Dikarya</taxon>
        <taxon>Ascomycota</taxon>
        <taxon>Pezizomycotina</taxon>
        <taxon>Lecanoromycetes</taxon>
        <taxon>OSLEUM clade</taxon>
        <taxon>Lecanoromycetidae</taxon>
        <taxon>Lecanorales</taxon>
        <taxon>Lecanorineae</taxon>
        <taxon>Stereocaulaceae</taxon>
        <taxon>Lepraria</taxon>
    </lineage>
</organism>
<feature type="compositionally biased region" description="Basic and acidic residues" evidence="1">
    <location>
        <begin position="598"/>
        <end position="610"/>
    </location>
</feature>
<sequence length="866" mass="93628">MRQSTEDAFTSDPTAPNHIPRAWERAPKSPIASRHKGRKIWKRYEGPSQGQDAGLEGSVLGSEESRPVLGDATNTPRPVKRMRLKDASDGGRGGKENRTAQYFATLHDKVQGTPKSEWGVSRDQLKDVEADHFVCIGKQASRRSLILDRPAVEVKEAGDGSSETPDTSNDNVRQDSLRASESPVLDDVRGLLASTEHIQDTVEPDPHSSYSEQVMASEDDAASCAEVAQTTEEDATDADMHSESPALDVAPKFLDTADHMEEEVEAGANLSSAQLVEAVKDDAVESAEAEKDAEVKKASNDAAFNNVALEASSPAKHNTTDHTLSSPAVPVGTEHSPAATREVTPNLSRTPTIGGGNVVASSPSPAFSPIIPEVLASTVSLNSPQTTAPHAEPMASRELVTPKPSSTLKLPQPTELLRGESPGQSPQIGTSLLRRESLRRKESPDKKRSSRKTRSPKKRDTLSKRDTLQEREILQKVISEIRPEQSIEDVDNGVITPPAPDAEALQENAGKADLEDSHDMKAEDPTADSTESVLSTQEKFKNKDLHRALEAIEAYERPEKTETSGSSVTVSADDIQATKALDHADESTAKMEIDKAVYTLETDKETDSSNRKTRSGGRFSDDTSMLKEFLNRAQAKKAAKTPILSVPDLSDAPKPQVSPRRSPQKALGSHDGNALSPRKQRDILNRPATPPGKPKLDAPDSDEVDEICEEVTSCRRSTRTRLPAPSKAPPGAPSFIPVRRADGADPVVLHKSQAQELAMVTRANTRRNKGQSKPPLLALQDLPATTTEVARITKQRAENTKTVGWAEMLASYQDAKDVDEAEETRPKVRRMRGLGAANGTPAPKRTAAVVSTSNGTPAPKRRGRMQ</sequence>
<dbReference type="AlphaFoldDB" id="A0AAD9YZ27"/>
<evidence type="ECO:0000256" key="1">
    <source>
        <dbReference type="SAM" id="MobiDB-lite"/>
    </source>
</evidence>
<feature type="compositionally biased region" description="Basic residues" evidence="1">
    <location>
        <begin position="448"/>
        <end position="457"/>
    </location>
</feature>
<feature type="region of interest" description="Disordered" evidence="1">
    <location>
        <begin position="1"/>
        <end position="96"/>
    </location>
</feature>
<dbReference type="EMBL" id="JASNWA010000010">
    <property type="protein sequence ID" value="KAK3168620.1"/>
    <property type="molecule type" value="Genomic_DNA"/>
</dbReference>
<feature type="region of interest" description="Disordered" evidence="1">
    <location>
        <begin position="815"/>
        <end position="866"/>
    </location>
</feature>